<name>A0A9W6SLS8_9ACTN</name>
<dbReference type="AlphaFoldDB" id="A0A9W6SLS8"/>
<accession>A0A9W6SLS8</accession>
<keyword evidence="2" id="KW-0732">Signal</keyword>
<dbReference type="InterPro" id="IPR028082">
    <property type="entry name" value="Peripla_BP_I"/>
</dbReference>
<feature type="domain" description="Leucine-binding protein" evidence="3">
    <location>
        <begin position="23"/>
        <end position="389"/>
    </location>
</feature>
<evidence type="ECO:0000313" key="5">
    <source>
        <dbReference type="Proteomes" id="UP001165079"/>
    </source>
</evidence>
<reference evidence="4" key="1">
    <citation type="submission" date="2023-03" db="EMBL/GenBank/DDBJ databases">
        <title>Actinorhabdospora filicis NBRC 111898.</title>
        <authorList>
            <person name="Ichikawa N."/>
            <person name="Sato H."/>
            <person name="Tonouchi N."/>
        </authorList>
    </citation>
    <scope>NUCLEOTIDE SEQUENCE</scope>
    <source>
        <strain evidence="4">NBRC 111898</strain>
    </source>
</reference>
<dbReference type="RefSeq" id="WP_285663428.1">
    <property type="nucleotide sequence ID" value="NZ_BSTX01000002.1"/>
</dbReference>
<dbReference type="Pfam" id="PF13458">
    <property type="entry name" value="Peripla_BP_6"/>
    <property type="match status" value="1"/>
</dbReference>
<protein>
    <submittedName>
        <fullName evidence="4">Transporter</fullName>
    </submittedName>
</protein>
<evidence type="ECO:0000256" key="2">
    <source>
        <dbReference type="ARBA" id="ARBA00022729"/>
    </source>
</evidence>
<organism evidence="4 5">
    <name type="scientific">Actinorhabdospora filicis</name>
    <dbReference type="NCBI Taxonomy" id="1785913"/>
    <lineage>
        <taxon>Bacteria</taxon>
        <taxon>Bacillati</taxon>
        <taxon>Actinomycetota</taxon>
        <taxon>Actinomycetes</taxon>
        <taxon>Micromonosporales</taxon>
        <taxon>Micromonosporaceae</taxon>
        <taxon>Actinorhabdospora</taxon>
    </lineage>
</organism>
<dbReference type="SUPFAM" id="SSF53822">
    <property type="entry name" value="Periplasmic binding protein-like I"/>
    <property type="match status" value="1"/>
</dbReference>
<sequence>MTTPLELATAELEAANAPAGENPVRIGILTPMTPPGDDMAGVLVTRGARLGVEYLAEHGGVLGRGVELVARNDMATADADGFGASAAGETAKLALVDEVVAVLGQWHLRTAGWAAEVCERFGLPMFVENGHSTITHGRKSIFRTYFSCADRTPLMVDYMAAQGAKRVAVLAADTVFGQEMADAVVAYGTEHHGMEFLRIDFAQQEVLDWRADLERIAAWQPDFFVNDGVNVAADGKPPGNAYRITQQATEVGLLPAVPMMVTFGFPMRSADYWNYAGDAGNGVVWPASRFRPAWPGMTGIGRWFTERFTERFGMAPPDTSLSAFTDVTIIGAALNAAAEKGELPSEISGIRKALIESLETHAFDTWRGPVRFDPADHHSSPELVLMQYQEVGQSFNDAAVVHPAEVQGT</sequence>
<dbReference type="PANTHER" id="PTHR30483">
    <property type="entry name" value="LEUCINE-SPECIFIC-BINDING PROTEIN"/>
    <property type="match status" value="1"/>
</dbReference>
<gene>
    <name evidence="4" type="ORF">Afil01_30740</name>
</gene>
<keyword evidence="5" id="KW-1185">Reference proteome</keyword>
<comment type="similarity">
    <text evidence="1">Belongs to the leucine-binding protein family.</text>
</comment>
<dbReference type="EMBL" id="BSTX01000002">
    <property type="protein sequence ID" value="GLZ78267.1"/>
    <property type="molecule type" value="Genomic_DNA"/>
</dbReference>
<proteinExistence type="inferred from homology"/>
<evidence type="ECO:0000256" key="1">
    <source>
        <dbReference type="ARBA" id="ARBA00010062"/>
    </source>
</evidence>
<comment type="caution">
    <text evidence="4">The sequence shown here is derived from an EMBL/GenBank/DDBJ whole genome shotgun (WGS) entry which is preliminary data.</text>
</comment>
<evidence type="ECO:0000313" key="4">
    <source>
        <dbReference type="EMBL" id="GLZ78267.1"/>
    </source>
</evidence>
<dbReference type="Proteomes" id="UP001165079">
    <property type="component" value="Unassembled WGS sequence"/>
</dbReference>
<dbReference type="Gene3D" id="3.40.50.2300">
    <property type="match status" value="2"/>
</dbReference>
<dbReference type="PANTHER" id="PTHR30483:SF6">
    <property type="entry name" value="PERIPLASMIC BINDING PROTEIN OF ABC TRANSPORTER FOR NATURAL AMINO ACIDS"/>
    <property type="match status" value="1"/>
</dbReference>
<dbReference type="InterPro" id="IPR028081">
    <property type="entry name" value="Leu-bd"/>
</dbReference>
<evidence type="ECO:0000259" key="3">
    <source>
        <dbReference type="Pfam" id="PF13458"/>
    </source>
</evidence>
<dbReference type="InterPro" id="IPR051010">
    <property type="entry name" value="BCAA_transport"/>
</dbReference>